<dbReference type="EMBL" id="CACRXK020017064">
    <property type="protein sequence ID" value="CAB4030681.1"/>
    <property type="molecule type" value="Genomic_DNA"/>
</dbReference>
<accession>A0A6S7JIY2</accession>
<protein>
    <submittedName>
        <fullName evidence="1">RNA-directed DNA polymerase from mobile element jockey</fullName>
    </submittedName>
</protein>
<dbReference type="InterPro" id="IPR012337">
    <property type="entry name" value="RNaseH-like_sf"/>
</dbReference>
<dbReference type="SUPFAM" id="SSF53098">
    <property type="entry name" value="Ribonuclease H-like"/>
    <property type="match status" value="1"/>
</dbReference>
<keyword evidence="2" id="KW-1185">Reference proteome</keyword>
<dbReference type="PANTHER" id="PTHR47331">
    <property type="entry name" value="PHD-TYPE DOMAIN-CONTAINING PROTEIN"/>
    <property type="match status" value="1"/>
</dbReference>
<dbReference type="GO" id="GO:0015074">
    <property type="term" value="P:DNA integration"/>
    <property type="evidence" value="ECO:0007669"/>
    <property type="project" value="InterPro"/>
</dbReference>
<dbReference type="PANTHER" id="PTHR47331:SF1">
    <property type="entry name" value="GAG-LIKE PROTEIN"/>
    <property type="match status" value="1"/>
</dbReference>
<evidence type="ECO:0000313" key="2">
    <source>
        <dbReference type="Proteomes" id="UP001152795"/>
    </source>
</evidence>
<proteinExistence type="predicted"/>
<dbReference type="Proteomes" id="UP001152795">
    <property type="component" value="Unassembled WGS sequence"/>
</dbReference>
<dbReference type="PROSITE" id="PS50994">
    <property type="entry name" value="INTEGRASE"/>
    <property type="match status" value="1"/>
</dbReference>
<dbReference type="InterPro" id="IPR036397">
    <property type="entry name" value="RNaseH_sf"/>
</dbReference>
<keyword evidence="1" id="KW-0695">RNA-directed DNA polymerase</keyword>
<dbReference type="Pfam" id="PF18701">
    <property type="entry name" value="DUF5641"/>
    <property type="match status" value="1"/>
</dbReference>
<dbReference type="InterPro" id="IPR041588">
    <property type="entry name" value="Integrase_H2C2"/>
</dbReference>
<dbReference type="GO" id="GO:0003964">
    <property type="term" value="F:RNA-directed DNA polymerase activity"/>
    <property type="evidence" value="ECO:0007669"/>
    <property type="project" value="UniProtKB-KW"/>
</dbReference>
<dbReference type="Gene3D" id="3.30.420.10">
    <property type="entry name" value="Ribonuclease H-like superfamily/Ribonuclease H"/>
    <property type="match status" value="1"/>
</dbReference>
<evidence type="ECO:0000313" key="1">
    <source>
        <dbReference type="EMBL" id="CAB4030681.1"/>
    </source>
</evidence>
<name>A0A6S7JIY2_PARCT</name>
<dbReference type="Pfam" id="PF00665">
    <property type="entry name" value="rve"/>
    <property type="match status" value="1"/>
</dbReference>
<dbReference type="GO" id="GO:0003676">
    <property type="term" value="F:nucleic acid binding"/>
    <property type="evidence" value="ECO:0007669"/>
    <property type="project" value="InterPro"/>
</dbReference>
<keyword evidence="1" id="KW-0548">Nucleotidyltransferase</keyword>
<gene>
    <name evidence="1" type="ORF">PACLA_8A087499</name>
</gene>
<keyword evidence="1" id="KW-0808">Transferase</keyword>
<dbReference type="OrthoDB" id="5979419at2759"/>
<dbReference type="InterPro" id="IPR001584">
    <property type="entry name" value="Integrase_cat-core"/>
</dbReference>
<dbReference type="AlphaFoldDB" id="A0A6S7JIY2"/>
<comment type="caution">
    <text evidence="1">The sequence shown here is derived from an EMBL/GenBank/DDBJ whole genome shotgun (WGS) entry which is preliminary data.</text>
</comment>
<reference evidence="1" key="1">
    <citation type="submission" date="2020-04" db="EMBL/GenBank/DDBJ databases">
        <authorList>
            <person name="Alioto T."/>
            <person name="Alioto T."/>
            <person name="Gomez Garrido J."/>
        </authorList>
    </citation>
    <scope>NUCLEOTIDE SEQUENCE</scope>
    <source>
        <strain evidence="1">A484AB</strain>
    </source>
</reference>
<organism evidence="1 2">
    <name type="scientific">Paramuricea clavata</name>
    <name type="common">Red gorgonian</name>
    <name type="synonym">Violescent sea-whip</name>
    <dbReference type="NCBI Taxonomy" id="317549"/>
    <lineage>
        <taxon>Eukaryota</taxon>
        <taxon>Metazoa</taxon>
        <taxon>Cnidaria</taxon>
        <taxon>Anthozoa</taxon>
        <taxon>Octocorallia</taxon>
        <taxon>Malacalcyonacea</taxon>
        <taxon>Plexauridae</taxon>
        <taxon>Paramuricea</taxon>
    </lineage>
</organism>
<dbReference type="Gene3D" id="1.10.340.70">
    <property type="match status" value="1"/>
</dbReference>
<sequence>MKRSLSLFVDDEQLIRCHGRIEKSNLPDETKFPMLLPIDHDFTNLVVLHCHTEVMHNGVRETVTQVRSRYWIVRGRQVVKIIARCLTCKRLEGKSYGVPPAPPLPEYRLDNDVAFSRVGVDYAGPLFVKNIYSKDSKMYKAYIVLYTCASSRAVHLDLAVDATSETFIRSFKMFMSRRGIPGTMISDNGKTFKSKELKEFCTSKRIKWVHIVARSPWWRGFYERLVRSVKRCLKKVLRTARLTYEELLTLLIQIEGVLNSRPLTYLYEDNDEPLTSSHLVLGRRVLTPAKSVSSGISDEVDTAERATRRERHLKTGPSVNKGDVVVIAEDNVKRLNWNIGQIEKLLTGRDGNTRAVVVRTIGKDGKVTTLDRPIQKLYPLELKLEQEHPENFPITFVKHGLKEN</sequence>
<dbReference type="Pfam" id="PF17921">
    <property type="entry name" value="Integrase_H2C2"/>
    <property type="match status" value="1"/>
</dbReference>
<dbReference type="InterPro" id="IPR040676">
    <property type="entry name" value="DUF5641"/>
</dbReference>